<dbReference type="Gene3D" id="2.40.380.10">
    <property type="entry name" value="FomD-like"/>
    <property type="match status" value="1"/>
</dbReference>
<evidence type="ECO:0000259" key="1">
    <source>
        <dbReference type="Pfam" id="PF04167"/>
    </source>
</evidence>
<proteinExistence type="predicted"/>
<dbReference type="InterPro" id="IPR035930">
    <property type="entry name" value="FomD-like_sf"/>
</dbReference>
<dbReference type="Pfam" id="PF04167">
    <property type="entry name" value="DUF402"/>
    <property type="match status" value="1"/>
</dbReference>
<evidence type="ECO:0000313" key="3">
    <source>
        <dbReference type="Proteomes" id="UP000287352"/>
    </source>
</evidence>
<sequence>MIGEVQNMLQPVQIRKMLVDGDQWAGWQGYHIPMSENYFAIWTPIGTTMNWQPGVWTAQKHSLMYFWKESWSTIQISYDEEGKFVSGYCDVVLPTTEYSNTASEMIYTDLYIDVVIQEDYTVFTKDQEVFERAARTYPIVEQSRQSSFAALDWLEAHARSWTGPFTLFPQRLPRTDLERLTPEEAAATLQALIHKP</sequence>
<dbReference type="SUPFAM" id="SSF159234">
    <property type="entry name" value="FomD-like"/>
    <property type="match status" value="1"/>
</dbReference>
<evidence type="ECO:0000313" key="2">
    <source>
        <dbReference type="EMBL" id="GCE10650.1"/>
    </source>
</evidence>
<dbReference type="Proteomes" id="UP000287352">
    <property type="component" value="Unassembled WGS sequence"/>
</dbReference>
<dbReference type="AlphaFoldDB" id="A0A401ZV85"/>
<accession>A0A401ZV85</accession>
<reference evidence="3" key="1">
    <citation type="submission" date="2018-12" db="EMBL/GenBank/DDBJ databases">
        <title>Tengunoibacter tsumagoiensis gen. nov., sp. nov., Dictyobacter kobayashii sp. nov., D. alpinus sp. nov., and D. joshuensis sp. nov. and description of Dictyobacteraceae fam. nov. within the order Ktedonobacterales isolated from Tengu-no-mugimeshi.</title>
        <authorList>
            <person name="Wang C.M."/>
            <person name="Zheng Y."/>
            <person name="Sakai Y."/>
            <person name="Toyoda A."/>
            <person name="Minakuchi Y."/>
            <person name="Abe K."/>
            <person name="Yokota A."/>
            <person name="Yabe S."/>
        </authorList>
    </citation>
    <scope>NUCLEOTIDE SEQUENCE [LARGE SCALE GENOMIC DNA]</scope>
    <source>
        <strain evidence="3">Uno3</strain>
    </source>
</reference>
<keyword evidence="3" id="KW-1185">Reference proteome</keyword>
<organism evidence="2 3">
    <name type="scientific">Tengunoibacter tsumagoiensis</name>
    <dbReference type="NCBI Taxonomy" id="2014871"/>
    <lineage>
        <taxon>Bacteria</taxon>
        <taxon>Bacillati</taxon>
        <taxon>Chloroflexota</taxon>
        <taxon>Ktedonobacteria</taxon>
        <taxon>Ktedonobacterales</taxon>
        <taxon>Dictyobacteraceae</taxon>
        <taxon>Tengunoibacter</taxon>
    </lineage>
</organism>
<dbReference type="EMBL" id="BIFR01000001">
    <property type="protein sequence ID" value="GCE10650.1"/>
    <property type="molecule type" value="Genomic_DNA"/>
</dbReference>
<name>A0A401ZV85_9CHLR</name>
<dbReference type="InterPro" id="IPR007295">
    <property type="entry name" value="DUF402"/>
</dbReference>
<feature type="domain" description="DUF402" evidence="1">
    <location>
        <begin position="45"/>
        <end position="159"/>
    </location>
</feature>
<protein>
    <recommendedName>
        <fullName evidence="1">DUF402 domain-containing protein</fullName>
    </recommendedName>
</protein>
<gene>
    <name evidence="2" type="ORF">KTT_05090</name>
</gene>
<dbReference type="OrthoDB" id="153123at2"/>
<comment type="caution">
    <text evidence="2">The sequence shown here is derived from an EMBL/GenBank/DDBJ whole genome shotgun (WGS) entry which is preliminary data.</text>
</comment>